<feature type="compositionally biased region" description="Basic residues" evidence="9">
    <location>
        <begin position="383"/>
        <end position="392"/>
    </location>
</feature>
<proteinExistence type="inferred from homology"/>
<organism evidence="10 11">
    <name type="scientific">Exidia glandulosa HHB12029</name>
    <dbReference type="NCBI Taxonomy" id="1314781"/>
    <lineage>
        <taxon>Eukaryota</taxon>
        <taxon>Fungi</taxon>
        <taxon>Dikarya</taxon>
        <taxon>Basidiomycota</taxon>
        <taxon>Agaricomycotina</taxon>
        <taxon>Agaricomycetes</taxon>
        <taxon>Auriculariales</taxon>
        <taxon>Exidiaceae</taxon>
        <taxon>Exidia</taxon>
    </lineage>
</organism>
<evidence type="ECO:0000256" key="7">
    <source>
        <dbReference type="ARBA" id="ARBA00023136"/>
    </source>
</evidence>
<dbReference type="GO" id="GO:0007030">
    <property type="term" value="P:Golgi organization"/>
    <property type="evidence" value="ECO:0007669"/>
    <property type="project" value="TreeGrafter"/>
</dbReference>
<keyword evidence="6" id="KW-0333">Golgi apparatus</keyword>
<dbReference type="InParanoid" id="A0A165IU31"/>
<evidence type="ECO:0000256" key="2">
    <source>
        <dbReference type="ARBA" id="ARBA00005831"/>
    </source>
</evidence>
<evidence type="ECO:0000313" key="10">
    <source>
        <dbReference type="EMBL" id="KZV93877.1"/>
    </source>
</evidence>
<dbReference type="GO" id="GO:0000139">
    <property type="term" value="C:Golgi membrane"/>
    <property type="evidence" value="ECO:0007669"/>
    <property type="project" value="UniProtKB-SubCell"/>
</dbReference>
<comment type="similarity">
    <text evidence="2">Belongs to the COG7 family.</text>
</comment>
<feature type="region of interest" description="Disordered" evidence="9">
    <location>
        <begin position="369"/>
        <end position="393"/>
    </location>
</feature>
<evidence type="ECO:0000313" key="11">
    <source>
        <dbReference type="Proteomes" id="UP000077266"/>
    </source>
</evidence>
<dbReference type="PANTHER" id="PTHR21443">
    <property type="entry name" value="CONSERVED OLIGOMERIC GOLGI COMPLEX COMPONENT 7"/>
    <property type="match status" value="1"/>
</dbReference>
<reference evidence="10 11" key="1">
    <citation type="journal article" date="2016" name="Mol. Biol. Evol.">
        <title>Comparative Genomics of Early-Diverging Mushroom-Forming Fungi Provides Insights into the Origins of Lignocellulose Decay Capabilities.</title>
        <authorList>
            <person name="Nagy L.G."/>
            <person name="Riley R."/>
            <person name="Tritt A."/>
            <person name="Adam C."/>
            <person name="Daum C."/>
            <person name="Floudas D."/>
            <person name="Sun H."/>
            <person name="Yadav J.S."/>
            <person name="Pangilinan J."/>
            <person name="Larsson K.H."/>
            <person name="Matsuura K."/>
            <person name="Barry K."/>
            <person name="Labutti K."/>
            <person name="Kuo R."/>
            <person name="Ohm R.A."/>
            <person name="Bhattacharya S.S."/>
            <person name="Shirouzu T."/>
            <person name="Yoshinaga Y."/>
            <person name="Martin F.M."/>
            <person name="Grigoriev I.V."/>
            <person name="Hibbett D.S."/>
        </authorList>
    </citation>
    <scope>NUCLEOTIDE SEQUENCE [LARGE SCALE GENOMIC DNA]</scope>
    <source>
        <strain evidence="10 11">HHB12029</strain>
    </source>
</reference>
<name>A0A165IU31_EXIGL</name>
<evidence type="ECO:0000256" key="1">
    <source>
        <dbReference type="ARBA" id="ARBA00004395"/>
    </source>
</evidence>
<evidence type="ECO:0000256" key="6">
    <source>
        <dbReference type="ARBA" id="ARBA00023034"/>
    </source>
</evidence>
<dbReference type="PANTHER" id="PTHR21443:SF0">
    <property type="entry name" value="CONSERVED OLIGOMERIC GOLGI COMPLEX SUBUNIT 7"/>
    <property type="match status" value="1"/>
</dbReference>
<sequence>MTSQTALAIPTPALRTGLLLDDVDDVAGWINSVLDGDGGNDGNDLGLLDARVGQLVSSVQVASHDTSAQLEQTIDHVSRAVPRLTYDLQFMRDSALALQAALHALQSSAGTSGTVDPTTAAALDRLDFLHNVKGRMESVRDVLREAESWSTLESEVVSLLAESAYDRAAERLADARKSMLVFQNTPEHESRRVLMVSLQNQLEAALSAALVAAINATDVAACKRYYSIFAHIQREAEFRNYYNGARREHVVALWKDARILEESEADGARFAEFWSKFLQEFLALITAERASCAAIFPDPQASLSALIQSTFDALSPSLSQRLGGVVEYHGPRALQELIVLFKAAEEFALGTERVMEKLHFASVLSPPTPAGALAPSPGEEGLKRRHSKRHSMSMRLSASASGRSISAPAPPPAASAWVPAVFEPFMSFQADYATLEARFLDATLRASDTEVDEARRLRERLLDVFNAAEDALGRCLAFTHGLGAPGLLRALETQLKECLDGSVPTPRPSTVALPAAADDLALQIDYNDTDWRAFQLALHLLETCQNASGRLAALEGRMRTALSQVAQTLRGRDGQPSGAAMQLLHASALNSLELHNLLDAVTVEPTAAVPNTAGLGPPPHTPGLPSSPSFTKKTLPSTAQAKLLPAAHAALAVFTREVQSFLQRTILAPLLALVATYPSQSVWTQPAPSSTSGLAVPTFGLSPSRPMQRLADGLLSLPQLFEVYAADDALGFSLETLPHGAPEDAEVDDDATGAWLASLMRALLAQLAGGALPTLRGLSAHGAKQLVYDLEYLGTVVRTFGVEGEELEKWREVLEMDEATLRAADDGGGELGRLVRRMRGWI</sequence>
<accession>A0A165IU31</accession>
<keyword evidence="11" id="KW-1185">Reference proteome</keyword>
<dbReference type="Proteomes" id="UP000077266">
    <property type="component" value="Unassembled WGS sequence"/>
</dbReference>
<dbReference type="GO" id="GO:0006886">
    <property type="term" value="P:intracellular protein transport"/>
    <property type="evidence" value="ECO:0007669"/>
    <property type="project" value="InterPro"/>
</dbReference>
<dbReference type="Pfam" id="PF10191">
    <property type="entry name" value="COG7"/>
    <property type="match status" value="2"/>
</dbReference>
<dbReference type="GO" id="GO:0006890">
    <property type="term" value="P:retrograde vesicle-mediated transport, Golgi to endoplasmic reticulum"/>
    <property type="evidence" value="ECO:0007669"/>
    <property type="project" value="TreeGrafter"/>
</dbReference>
<evidence type="ECO:0000256" key="4">
    <source>
        <dbReference type="ARBA" id="ARBA00022448"/>
    </source>
</evidence>
<keyword evidence="7" id="KW-0472">Membrane</keyword>
<evidence type="ECO:0000256" key="3">
    <source>
        <dbReference type="ARBA" id="ARBA00020984"/>
    </source>
</evidence>
<dbReference type="GO" id="GO:0017119">
    <property type="term" value="C:Golgi transport complex"/>
    <property type="evidence" value="ECO:0007669"/>
    <property type="project" value="InterPro"/>
</dbReference>
<dbReference type="STRING" id="1314781.A0A165IU31"/>
<dbReference type="AlphaFoldDB" id="A0A165IU31"/>
<evidence type="ECO:0000256" key="5">
    <source>
        <dbReference type="ARBA" id="ARBA00022927"/>
    </source>
</evidence>
<keyword evidence="4" id="KW-0813">Transport</keyword>
<protein>
    <recommendedName>
        <fullName evidence="3">Conserved oligomeric Golgi complex subunit 7</fullName>
    </recommendedName>
    <alternativeName>
        <fullName evidence="8">Component of oligomeric Golgi complex 7</fullName>
    </alternativeName>
</protein>
<comment type="subcellular location">
    <subcellularLocation>
        <location evidence="1">Golgi apparatus membrane</location>
        <topology evidence="1">Peripheral membrane protein</topology>
    </subcellularLocation>
</comment>
<evidence type="ECO:0000256" key="9">
    <source>
        <dbReference type="SAM" id="MobiDB-lite"/>
    </source>
</evidence>
<keyword evidence="5" id="KW-0653">Protein transport</keyword>
<dbReference type="EMBL" id="KV425982">
    <property type="protein sequence ID" value="KZV93877.1"/>
    <property type="molecule type" value="Genomic_DNA"/>
</dbReference>
<gene>
    <name evidence="10" type="ORF">EXIGLDRAFT_716626</name>
</gene>
<dbReference type="OrthoDB" id="249612at2759"/>
<evidence type="ECO:0000256" key="8">
    <source>
        <dbReference type="ARBA" id="ARBA00031345"/>
    </source>
</evidence>
<dbReference type="InterPro" id="IPR019335">
    <property type="entry name" value="COG7"/>
</dbReference>
<feature type="region of interest" description="Disordered" evidence="9">
    <location>
        <begin position="611"/>
        <end position="633"/>
    </location>
</feature>